<keyword evidence="6" id="KW-0539">Nucleus</keyword>
<dbReference type="GO" id="GO:0045944">
    <property type="term" value="P:positive regulation of transcription by RNA polymerase II"/>
    <property type="evidence" value="ECO:0007669"/>
    <property type="project" value="TreeGrafter"/>
</dbReference>
<protein>
    <recommendedName>
        <fullName evidence="8">Zn(2)-C6 fungal-type domain-containing protein</fullName>
    </recommendedName>
</protein>
<dbReference type="CDD" id="cd00067">
    <property type="entry name" value="GAL4"/>
    <property type="match status" value="1"/>
</dbReference>
<dbReference type="PANTHER" id="PTHR47540:SF6">
    <property type="entry name" value="ZN(II)2CYS6 TRANSCRIPTION FACTOR (EUROFUNG)"/>
    <property type="match status" value="1"/>
</dbReference>
<dbReference type="PROSITE" id="PS00463">
    <property type="entry name" value="ZN2_CY6_FUNGAL_1"/>
    <property type="match status" value="1"/>
</dbReference>
<organism evidence="9 10">
    <name type="scientific">Aspergillus chevalieri</name>
    <name type="common">Eurotium chevalieri</name>
    <dbReference type="NCBI Taxonomy" id="182096"/>
    <lineage>
        <taxon>Eukaryota</taxon>
        <taxon>Fungi</taxon>
        <taxon>Dikarya</taxon>
        <taxon>Ascomycota</taxon>
        <taxon>Pezizomycotina</taxon>
        <taxon>Eurotiomycetes</taxon>
        <taxon>Eurotiomycetidae</taxon>
        <taxon>Eurotiales</taxon>
        <taxon>Aspergillaceae</taxon>
        <taxon>Aspergillus</taxon>
        <taxon>Aspergillus subgen. Aspergillus</taxon>
    </lineage>
</organism>
<evidence type="ECO:0000256" key="1">
    <source>
        <dbReference type="ARBA" id="ARBA00004123"/>
    </source>
</evidence>
<evidence type="ECO:0000256" key="3">
    <source>
        <dbReference type="ARBA" id="ARBA00023015"/>
    </source>
</evidence>
<accession>A0A7R7VX70</accession>
<dbReference type="GO" id="GO:0000981">
    <property type="term" value="F:DNA-binding transcription factor activity, RNA polymerase II-specific"/>
    <property type="evidence" value="ECO:0007669"/>
    <property type="project" value="InterPro"/>
</dbReference>
<dbReference type="EMBL" id="AP024423">
    <property type="protein sequence ID" value="BCR92444.1"/>
    <property type="molecule type" value="Genomic_DNA"/>
</dbReference>
<dbReference type="PANTHER" id="PTHR47540">
    <property type="entry name" value="THIAMINE REPRESSIBLE GENES REGULATORY PROTEIN THI5"/>
    <property type="match status" value="1"/>
</dbReference>
<evidence type="ECO:0000256" key="2">
    <source>
        <dbReference type="ARBA" id="ARBA00022723"/>
    </source>
</evidence>
<gene>
    <name evidence="9" type="ORF">ACHE_80344S</name>
</gene>
<keyword evidence="4" id="KW-0238">DNA-binding</keyword>
<evidence type="ECO:0000256" key="4">
    <source>
        <dbReference type="ARBA" id="ARBA00023125"/>
    </source>
</evidence>
<dbReference type="Proteomes" id="UP000637239">
    <property type="component" value="Chromosome 8"/>
</dbReference>
<dbReference type="Pfam" id="PF00172">
    <property type="entry name" value="Zn_clus"/>
    <property type="match status" value="1"/>
</dbReference>
<dbReference type="GO" id="GO:0005634">
    <property type="term" value="C:nucleus"/>
    <property type="evidence" value="ECO:0007669"/>
    <property type="project" value="UniProtKB-SubCell"/>
</dbReference>
<name>A0A7R7VX70_ASPCH</name>
<dbReference type="SMART" id="SM00066">
    <property type="entry name" value="GAL4"/>
    <property type="match status" value="1"/>
</dbReference>
<dbReference type="Pfam" id="PF04082">
    <property type="entry name" value="Fungal_trans"/>
    <property type="match status" value="1"/>
</dbReference>
<reference evidence="9" key="1">
    <citation type="submission" date="2021-01" db="EMBL/GenBank/DDBJ databases">
        <authorList>
            <consortium name="Aspergillus chevalieri M1 genome sequencing consortium"/>
            <person name="Kazuki M."/>
            <person name="Futagami T."/>
        </authorList>
    </citation>
    <scope>NUCLEOTIDE SEQUENCE</scope>
    <source>
        <strain evidence="9">M1</strain>
    </source>
</reference>
<dbReference type="InterPro" id="IPR007219">
    <property type="entry name" value="XnlR_reg_dom"/>
</dbReference>
<evidence type="ECO:0000313" key="10">
    <source>
        <dbReference type="Proteomes" id="UP000637239"/>
    </source>
</evidence>
<feature type="compositionally biased region" description="Polar residues" evidence="7">
    <location>
        <begin position="115"/>
        <end position="124"/>
    </location>
</feature>
<feature type="compositionally biased region" description="Low complexity" evidence="7">
    <location>
        <begin position="101"/>
        <end position="111"/>
    </location>
</feature>
<keyword evidence="10" id="KW-1185">Reference proteome</keyword>
<feature type="compositionally biased region" description="Low complexity" evidence="7">
    <location>
        <begin position="638"/>
        <end position="647"/>
    </location>
</feature>
<dbReference type="CDD" id="cd12148">
    <property type="entry name" value="fungal_TF_MHR"/>
    <property type="match status" value="1"/>
</dbReference>
<sequence length="726" mass="80721">MTQNLGRRSRGTEETAESSKRQRRKFTACRRCHEHKIKCSGGEPCSKCVLVGRGEECHYEPRDRQVKVSESYLERILSENQRLKERSGTSANSTEPPRPPATATTATGSTEEPNEPNTSSSAQNPLIGDRAWFHPYDPSAPPIFIGEAACTAFATRFRRFLTGSNATAHIPRTQYVKEANIAAANEVNVQWPSPQQARLLVKIALHQIGHIYHLVLRKSTLEKLEEIYQTGHFGCTVNQCKYFALFAFGEAYSLRTEPSSGCRVPGTSYFARALSLVQVLPERTSITHLETLLLLSLFSYYLNRRHSAYVLIGSAMRLSLCIGLNHNIPESQVIDPVERQHRVRIWWTIYIFDRMWGSKMGLPSQILDDDIHLDMPSNIEPQQLHEEQFSDTDYLTANVKLAKIVGETISKLYSRRKYTETFLQRVQKLLKALKNWVETLPDHIRLNQEDPEANKKPITSLHLAFNQCVILTTRPTLLHLLIKLSENEPPSPSPIPQPVLTLSEACIHAARHSHSLILTKYFNGTLPVFGYFHAHYLFSSALALAMSSFVPVGNPSDMGGFETALEILRSMSENGNLAAADFWQNLEQVKFCLEGYWGERERRRRGGARGMGNANAMAAIGPGDVSAASVQSPGDGSMGASSSAMQSSVGTVQSNAETVVNTPYPPIHNGNGVPLHDASGGFTTAMAFLEPTMQDFLAQSDFDLGLLNPVDTFLNDAESLYTCHGL</sequence>
<dbReference type="GO" id="GO:0006351">
    <property type="term" value="P:DNA-templated transcription"/>
    <property type="evidence" value="ECO:0007669"/>
    <property type="project" value="InterPro"/>
</dbReference>
<dbReference type="SUPFAM" id="SSF57701">
    <property type="entry name" value="Zn2/Cys6 DNA-binding domain"/>
    <property type="match status" value="1"/>
</dbReference>
<dbReference type="InterPro" id="IPR001138">
    <property type="entry name" value="Zn2Cys6_DnaBD"/>
</dbReference>
<feature type="domain" description="Zn(2)-C6 fungal-type" evidence="8">
    <location>
        <begin position="28"/>
        <end position="59"/>
    </location>
</feature>
<dbReference type="AlphaFoldDB" id="A0A7R7VX70"/>
<dbReference type="GO" id="GO:0008270">
    <property type="term" value="F:zinc ion binding"/>
    <property type="evidence" value="ECO:0007669"/>
    <property type="project" value="InterPro"/>
</dbReference>
<dbReference type="PROSITE" id="PS50048">
    <property type="entry name" value="ZN2_CY6_FUNGAL_2"/>
    <property type="match status" value="1"/>
</dbReference>
<feature type="compositionally biased region" description="Basic and acidic residues" evidence="7">
    <location>
        <begin position="10"/>
        <end position="20"/>
    </location>
</feature>
<keyword evidence="3" id="KW-0805">Transcription regulation</keyword>
<dbReference type="InterPro" id="IPR051711">
    <property type="entry name" value="Stress_Response_Reg"/>
</dbReference>
<feature type="region of interest" description="Disordered" evidence="7">
    <location>
        <begin position="79"/>
        <end position="126"/>
    </location>
</feature>
<dbReference type="GO" id="GO:0043565">
    <property type="term" value="F:sequence-specific DNA binding"/>
    <property type="evidence" value="ECO:0007669"/>
    <property type="project" value="TreeGrafter"/>
</dbReference>
<feature type="region of interest" description="Disordered" evidence="7">
    <location>
        <begin position="1"/>
        <end position="25"/>
    </location>
</feature>
<proteinExistence type="predicted"/>
<dbReference type="SMART" id="SM00906">
    <property type="entry name" value="Fungal_trans"/>
    <property type="match status" value="1"/>
</dbReference>
<comment type="subcellular location">
    <subcellularLocation>
        <location evidence="1">Nucleus</location>
    </subcellularLocation>
</comment>
<evidence type="ECO:0000256" key="6">
    <source>
        <dbReference type="ARBA" id="ARBA00023242"/>
    </source>
</evidence>
<keyword evidence="2" id="KW-0479">Metal-binding</keyword>
<feature type="region of interest" description="Disordered" evidence="7">
    <location>
        <begin position="625"/>
        <end position="647"/>
    </location>
</feature>
<reference evidence="9" key="2">
    <citation type="submission" date="2021-02" db="EMBL/GenBank/DDBJ databases">
        <title>Aspergillus chevalieri M1 genome sequence.</title>
        <authorList>
            <person name="Kadooka C."/>
            <person name="Mori K."/>
            <person name="Futagami T."/>
        </authorList>
    </citation>
    <scope>NUCLEOTIDE SEQUENCE</scope>
    <source>
        <strain evidence="9">M1</strain>
    </source>
</reference>
<dbReference type="Gene3D" id="4.10.240.10">
    <property type="entry name" value="Zn(2)-C6 fungal-type DNA-binding domain"/>
    <property type="match status" value="1"/>
</dbReference>
<dbReference type="GeneID" id="66986793"/>
<dbReference type="InterPro" id="IPR036864">
    <property type="entry name" value="Zn2-C6_fun-type_DNA-bd_sf"/>
</dbReference>
<keyword evidence="5" id="KW-0804">Transcription</keyword>
<dbReference type="RefSeq" id="XP_043140957.1">
    <property type="nucleotide sequence ID" value="XM_043283704.1"/>
</dbReference>
<evidence type="ECO:0000259" key="8">
    <source>
        <dbReference type="PROSITE" id="PS50048"/>
    </source>
</evidence>
<evidence type="ECO:0000313" key="9">
    <source>
        <dbReference type="EMBL" id="BCR92444.1"/>
    </source>
</evidence>
<evidence type="ECO:0000256" key="5">
    <source>
        <dbReference type="ARBA" id="ARBA00023163"/>
    </source>
</evidence>
<evidence type="ECO:0000256" key="7">
    <source>
        <dbReference type="SAM" id="MobiDB-lite"/>
    </source>
</evidence>
<dbReference type="KEGG" id="ache:ACHE_80344S"/>